<keyword evidence="3" id="KW-1185">Reference proteome</keyword>
<proteinExistence type="predicted"/>
<comment type="caution">
    <text evidence="2">The sequence shown here is derived from an EMBL/GenBank/DDBJ whole genome shotgun (WGS) entry which is preliminary data.</text>
</comment>
<feature type="region of interest" description="Disordered" evidence="1">
    <location>
        <begin position="1"/>
        <end position="34"/>
    </location>
</feature>
<evidence type="ECO:0008006" key="4">
    <source>
        <dbReference type="Google" id="ProtNLM"/>
    </source>
</evidence>
<dbReference type="AlphaFoldDB" id="A0ABD3EAW6"/>
<evidence type="ECO:0000256" key="1">
    <source>
        <dbReference type="SAM" id="MobiDB-lite"/>
    </source>
</evidence>
<evidence type="ECO:0000313" key="2">
    <source>
        <dbReference type="EMBL" id="KAL3651578.1"/>
    </source>
</evidence>
<evidence type="ECO:0000313" key="3">
    <source>
        <dbReference type="Proteomes" id="UP001632038"/>
    </source>
</evidence>
<gene>
    <name evidence="2" type="ORF">CASFOL_004580</name>
</gene>
<reference evidence="3" key="1">
    <citation type="journal article" date="2024" name="IScience">
        <title>Strigolactones Initiate the Formation of Haustorium-like Structures in Castilleja.</title>
        <authorList>
            <person name="Buerger M."/>
            <person name="Peterson D."/>
            <person name="Chory J."/>
        </authorList>
    </citation>
    <scope>NUCLEOTIDE SEQUENCE [LARGE SCALE GENOMIC DNA]</scope>
</reference>
<name>A0ABD3EAW6_9LAMI</name>
<dbReference type="Proteomes" id="UP001632038">
    <property type="component" value="Unassembled WGS sequence"/>
</dbReference>
<accession>A0ABD3EAW6</accession>
<dbReference type="EMBL" id="JAVIJP010000006">
    <property type="protein sequence ID" value="KAL3651578.1"/>
    <property type="molecule type" value="Genomic_DNA"/>
</dbReference>
<protein>
    <recommendedName>
        <fullName evidence="4">Ribulose-1,5-bisphosphate carboxylase/oxygenase large subunit</fullName>
    </recommendedName>
</protein>
<sequence length="34" mass="3657">MGNLWSPNSRPDPPQEALVGSYKTPEEASTGLRA</sequence>
<organism evidence="2 3">
    <name type="scientific">Castilleja foliolosa</name>
    <dbReference type="NCBI Taxonomy" id="1961234"/>
    <lineage>
        <taxon>Eukaryota</taxon>
        <taxon>Viridiplantae</taxon>
        <taxon>Streptophyta</taxon>
        <taxon>Embryophyta</taxon>
        <taxon>Tracheophyta</taxon>
        <taxon>Spermatophyta</taxon>
        <taxon>Magnoliopsida</taxon>
        <taxon>eudicotyledons</taxon>
        <taxon>Gunneridae</taxon>
        <taxon>Pentapetalae</taxon>
        <taxon>asterids</taxon>
        <taxon>lamiids</taxon>
        <taxon>Lamiales</taxon>
        <taxon>Orobanchaceae</taxon>
        <taxon>Pedicularideae</taxon>
        <taxon>Castillejinae</taxon>
        <taxon>Castilleja</taxon>
    </lineage>
</organism>